<evidence type="ECO:0000256" key="4">
    <source>
        <dbReference type="ARBA" id="ARBA00022807"/>
    </source>
</evidence>
<name>A0A1L9TE80_9EURO</name>
<evidence type="ECO:0000256" key="1">
    <source>
        <dbReference type="ARBA" id="ARBA00007623"/>
    </source>
</evidence>
<evidence type="ECO:0000256" key="5">
    <source>
        <dbReference type="PIRSR" id="PIRSR622684-1"/>
    </source>
</evidence>
<dbReference type="Gene3D" id="3.90.70.10">
    <property type="entry name" value="Cysteine proteinases"/>
    <property type="match status" value="1"/>
</dbReference>
<keyword evidence="3 6" id="KW-0378">Hydrolase</keyword>
<dbReference type="EMBL" id="KV878588">
    <property type="protein sequence ID" value="OJJ57695.1"/>
    <property type="molecule type" value="Genomic_DNA"/>
</dbReference>
<keyword evidence="4 6" id="KW-0788">Thiol protease</keyword>
<evidence type="ECO:0000256" key="2">
    <source>
        <dbReference type="ARBA" id="ARBA00022670"/>
    </source>
</evidence>
<dbReference type="GeneID" id="63765721"/>
<dbReference type="InterPro" id="IPR001300">
    <property type="entry name" value="Peptidase_C2_calpain_cat"/>
</dbReference>
<dbReference type="Gene3D" id="3.40.50.1820">
    <property type="entry name" value="alpha/beta hydrolase"/>
    <property type="match status" value="1"/>
</dbReference>
<dbReference type="PROSITE" id="PS50203">
    <property type="entry name" value="CALPAIN_CAT"/>
    <property type="match status" value="1"/>
</dbReference>
<keyword evidence="10" id="KW-1185">Reference proteome</keyword>
<dbReference type="AlphaFoldDB" id="A0A1L9TE80"/>
<evidence type="ECO:0000256" key="3">
    <source>
        <dbReference type="ARBA" id="ARBA00022801"/>
    </source>
</evidence>
<gene>
    <name evidence="9" type="ORF">ASPSYDRAFT_59160</name>
</gene>
<feature type="region of interest" description="Disordered" evidence="7">
    <location>
        <begin position="590"/>
        <end position="616"/>
    </location>
</feature>
<feature type="compositionally biased region" description="Acidic residues" evidence="7">
    <location>
        <begin position="1"/>
        <end position="11"/>
    </location>
</feature>
<keyword evidence="2 6" id="KW-0645">Protease</keyword>
<dbReference type="GO" id="GO:0006508">
    <property type="term" value="P:proteolysis"/>
    <property type="evidence" value="ECO:0007669"/>
    <property type="project" value="UniProtKB-KW"/>
</dbReference>
<dbReference type="VEuPathDB" id="FungiDB:ASPSYDRAFT_59160"/>
<feature type="region of interest" description="Disordered" evidence="7">
    <location>
        <begin position="1160"/>
        <end position="1202"/>
    </location>
</feature>
<dbReference type="Pfam" id="PF00648">
    <property type="entry name" value="Peptidase_C2"/>
    <property type="match status" value="2"/>
</dbReference>
<feature type="region of interest" description="Disordered" evidence="7">
    <location>
        <begin position="1"/>
        <end position="34"/>
    </location>
</feature>
<evidence type="ECO:0000313" key="9">
    <source>
        <dbReference type="EMBL" id="OJJ57695.1"/>
    </source>
</evidence>
<feature type="compositionally biased region" description="Polar residues" evidence="7">
    <location>
        <begin position="1165"/>
        <end position="1177"/>
    </location>
</feature>
<dbReference type="CDD" id="cd00044">
    <property type="entry name" value="CysPc"/>
    <property type="match status" value="1"/>
</dbReference>
<dbReference type="InterPro" id="IPR022684">
    <property type="entry name" value="Calpain_cysteine_protease"/>
</dbReference>
<feature type="active site" evidence="5 6">
    <location>
        <position position="172"/>
    </location>
</feature>
<accession>A0A1L9TE80</accession>
<feature type="compositionally biased region" description="Basic and acidic residues" evidence="7">
    <location>
        <begin position="653"/>
        <end position="662"/>
    </location>
</feature>
<dbReference type="InterPro" id="IPR029058">
    <property type="entry name" value="AB_hydrolase_fold"/>
</dbReference>
<dbReference type="GO" id="GO:0004198">
    <property type="term" value="F:calcium-dependent cysteine-type endopeptidase activity"/>
    <property type="evidence" value="ECO:0007669"/>
    <property type="project" value="InterPro"/>
</dbReference>
<dbReference type="InterPro" id="IPR038765">
    <property type="entry name" value="Papain-like_cys_pep_sf"/>
</dbReference>
<dbReference type="SMART" id="SM00230">
    <property type="entry name" value="CysPc"/>
    <property type="match status" value="1"/>
</dbReference>
<feature type="compositionally biased region" description="Basic and acidic residues" evidence="7">
    <location>
        <begin position="592"/>
        <end position="616"/>
    </location>
</feature>
<evidence type="ECO:0000256" key="7">
    <source>
        <dbReference type="SAM" id="MobiDB-lite"/>
    </source>
</evidence>
<reference evidence="10" key="1">
    <citation type="journal article" date="2017" name="Genome Biol.">
        <title>Comparative genomics reveals high biological diversity and specific adaptations in the industrially and medically important fungal genus Aspergillus.</title>
        <authorList>
            <person name="de Vries R.P."/>
            <person name="Riley R."/>
            <person name="Wiebenga A."/>
            <person name="Aguilar-Osorio G."/>
            <person name="Amillis S."/>
            <person name="Uchima C.A."/>
            <person name="Anderluh G."/>
            <person name="Asadollahi M."/>
            <person name="Askin M."/>
            <person name="Barry K."/>
            <person name="Battaglia E."/>
            <person name="Bayram O."/>
            <person name="Benocci T."/>
            <person name="Braus-Stromeyer S.A."/>
            <person name="Caldana C."/>
            <person name="Canovas D."/>
            <person name="Cerqueira G.C."/>
            <person name="Chen F."/>
            <person name="Chen W."/>
            <person name="Choi C."/>
            <person name="Clum A."/>
            <person name="Dos Santos R.A."/>
            <person name="Damasio A.R."/>
            <person name="Diallinas G."/>
            <person name="Emri T."/>
            <person name="Fekete E."/>
            <person name="Flipphi M."/>
            <person name="Freyberg S."/>
            <person name="Gallo A."/>
            <person name="Gournas C."/>
            <person name="Habgood R."/>
            <person name="Hainaut M."/>
            <person name="Harispe M.L."/>
            <person name="Henrissat B."/>
            <person name="Hilden K.S."/>
            <person name="Hope R."/>
            <person name="Hossain A."/>
            <person name="Karabika E."/>
            <person name="Karaffa L."/>
            <person name="Karanyi Z."/>
            <person name="Krasevec N."/>
            <person name="Kuo A."/>
            <person name="Kusch H."/>
            <person name="LaButti K."/>
            <person name="Lagendijk E.L."/>
            <person name="Lapidus A."/>
            <person name="Levasseur A."/>
            <person name="Lindquist E."/>
            <person name="Lipzen A."/>
            <person name="Logrieco A.F."/>
            <person name="MacCabe A."/>
            <person name="Maekelae M.R."/>
            <person name="Malavazi I."/>
            <person name="Melin P."/>
            <person name="Meyer V."/>
            <person name="Mielnichuk N."/>
            <person name="Miskei M."/>
            <person name="Molnar A.P."/>
            <person name="Mule G."/>
            <person name="Ngan C.Y."/>
            <person name="Orejas M."/>
            <person name="Orosz E."/>
            <person name="Ouedraogo J.P."/>
            <person name="Overkamp K.M."/>
            <person name="Park H.-S."/>
            <person name="Perrone G."/>
            <person name="Piumi F."/>
            <person name="Punt P.J."/>
            <person name="Ram A.F."/>
            <person name="Ramon A."/>
            <person name="Rauscher S."/>
            <person name="Record E."/>
            <person name="Riano-Pachon D.M."/>
            <person name="Robert V."/>
            <person name="Roehrig J."/>
            <person name="Ruller R."/>
            <person name="Salamov A."/>
            <person name="Salih N.S."/>
            <person name="Samson R.A."/>
            <person name="Sandor E."/>
            <person name="Sanguinetti M."/>
            <person name="Schuetze T."/>
            <person name="Sepcic K."/>
            <person name="Shelest E."/>
            <person name="Sherlock G."/>
            <person name="Sophianopoulou V."/>
            <person name="Squina F.M."/>
            <person name="Sun H."/>
            <person name="Susca A."/>
            <person name="Todd R.B."/>
            <person name="Tsang A."/>
            <person name="Unkles S.E."/>
            <person name="van de Wiele N."/>
            <person name="van Rossen-Uffink D."/>
            <person name="Oliveira J.V."/>
            <person name="Vesth T.C."/>
            <person name="Visser J."/>
            <person name="Yu J.-H."/>
            <person name="Zhou M."/>
            <person name="Andersen M.R."/>
            <person name="Archer D.B."/>
            <person name="Baker S.E."/>
            <person name="Benoit I."/>
            <person name="Brakhage A.A."/>
            <person name="Braus G.H."/>
            <person name="Fischer R."/>
            <person name="Frisvad J.C."/>
            <person name="Goldman G.H."/>
            <person name="Houbraken J."/>
            <person name="Oakley B."/>
            <person name="Pocsi I."/>
            <person name="Scazzocchio C."/>
            <person name="Seiboth B."/>
            <person name="vanKuyk P.A."/>
            <person name="Wortman J."/>
            <person name="Dyer P.S."/>
            <person name="Grigoriev I.V."/>
        </authorList>
    </citation>
    <scope>NUCLEOTIDE SEQUENCE [LARGE SCALE GENOMIC DNA]</scope>
    <source>
        <strain evidence="10">CBS 593.65</strain>
    </source>
</reference>
<dbReference type="FunFam" id="3.90.70.10:FF:000072">
    <property type="entry name" value="Cysteine proteinase"/>
    <property type="match status" value="1"/>
</dbReference>
<dbReference type="PANTHER" id="PTHR10183:SF379">
    <property type="entry name" value="CALPAIN-5"/>
    <property type="match status" value="1"/>
</dbReference>
<protein>
    <recommendedName>
        <fullName evidence="8">Calpain catalytic domain-containing protein</fullName>
    </recommendedName>
</protein>
<dbReference type="OrthoDB" id="424753at2759"/>
<sequence>MANLDVEDDYPDMVFTPPLSSRSGSRMRPRQPPQENLKQFWEQFNSRFPGKVYTVLPDNPYARSKAARIPKGVVKAQGAGKSYEQAIKECYRAVERIAKECRRLNQRYTDPHFDIEMDLKNGPRNCLNGLDNDNMYMHPKGVKRVTEIFEKPQFYVNGPTASDVRQGRDGDCWFMAALCTMGNKEELIHKICVHRDEQVGVYGFVFYRDGDWQQCIVDDKLYLRAADYDESVDERPIWDDINRKDAEEEYRKVFQTGSRALYFAQCVDENETWLPLLEKAYAKAHGDYSAIEGGFVGEAVEDLTGGVTSDILTNNILDKDRFWNEELMQVNKEFLFGCGTGLYSDWLTPNHPSPPKDRKGISENHSYSIMDVREIDGVRLVKLRNPWGKKEWSGPWSDGSEQWTPQWMEKLDHKFGNDGFFWISYDDLLKKYQHFDRTRLFGPEWTITQQWTSLNVPWSADYHTTKFKLKVTKPGPVILVLSQLDTRYFKGLIGEYNFVLKFRLQREGENDYIVRSVNNCLISRSTNAEVDLEPGTYHILMKITAYRQHDAVSTEDAVRELAPTRREKLVQIGLSYDLAHAKGIVIETEAEREEREERERQRKAAERKRLRDETKKRLQREWIREQKIMARRMRAEERLAAKASRLHINGKSPEPETERVLEDSPVESPLDLNGHTNGVDAKPVKNGSVPSIKFDETHALPTPSSSRDTFSMHTSRHRSTNSISRQRRHTRNRDAELLEGFEFDSEIDMPPEEPVTRAPSTQTSFCDDLASQTDPWNAVCVVGMRVYSKDEMLSLEVVRPVPEFEPEAALDMDDPAVSATSEKGSRLFAMQFDVVQPKPVNLATANVIIRLPQGPLFQSLPTIETGNDSSVPALVNESKNVPFRHNTDNIVAARVLADVTSSIVVTIDYRLGEIPYDEDQVPLQLRVGDNTQPRNLYYHYPTPVHDTLAGFDWVMQNLQPKRIGLFGTHIGGSLALMLALTEPRSVHSMAALDPVCDWTSLDEYCTASRDASRRRQVPKDLVPLLEARERLFATQERYFDSFASPMLFLRSPGKYVPKAFPKYLTGPEHPIPVRVSNEHDEEPGDLWDAYIPDDHLYDKLEELNVQHPNHDNNHLVRRRKALSRWPPYGLDYGSSGPPGRYSRQPVERLEVSLPWVRLFTHQHSKQSTNEPTDSVPESESADHPDHKHPKRRRNQNNTVLSNQAADMVDVMRRACFWGRESGFGKDRVTLSPISVPRESEKSNIELGSESNEILFHAGRWLAEVLDSDSDSTS</sequence>
<evidence type="ECO:0000256" key="6">
    <source>
        <dbReference type="PROSITE-ProRule" id="PRU00239"/>
    </source>
</evidence>
<dbReference type="Proteomes" id="UP000184356">
    <property type="component" value="Unassembled WGS sequence"/>
</dbReference>
<evidence type="ECO:0000313" key="10">
    <source>
        <dbReference type="Proteomes" id="UP000184356"/>
    </source>
</evidence>
<feature type="domain" description="Calpain catalytic" evidence="8">
    <location>
        <begin position="143"/>
        <end position="441"/>
    </location>
</feature>
<dbReference type="RefSeq" id="XP_040701501.1">
    <property type="nucleotide sequence ID" value="XM_040849648.1"/>
</dbReference>
<dbReference type="SUPFAM" id="SSF53474">
    <property type="entry name" value="alpha/beta-Hydrolases"/>
    <property type="match status" value="1"/>
</dbReference>
<feature type="compositionally biased region" description="Basic residues" evidence="7">
    <location>
        <begin position="714"/>
        <end position="731"/>
    </location>
</feature>
<comment type="similarity">
    <text evidence="1">Belongs to the peptidase C2 family.</text>
</comment>
<proteinExistence type="inferred from homology"/>
<dbReference type="SUPFAM" id="SSF54001">
    <property type="entry name" value="Cysteine proteinases"/>
    <property type="match status" value="1"/>
</dbReference>
<evidence type="ECO:0000259" key="8">
    <source>
        <dbReference type="PROSITE" id="PS50203"/>
    </source>
</evidence>
<feature type="region of interest" description="Disordered" evidence="7">
    <location>
        <begin position="644"/>
        <end position="733"/>
    </location>
</feature>
<feature type="active site" evidence="5 6">
    <location>
        <position position="365"/>
    </location>
</feature>
<dbReference type="PANTHER" id="PTHR10183">
    <property type="entry name" value="CALPAIN"/>
    <property type="match status" value="1"/>
</dbReference>
<organism evidence="9 10">
    <name type="scientific">Aspergillus sydowii CBS 593.65</name>
    <dbReference type="NCBI Taxonomy" id="1036612"/>
    <lineage>
        <taxon>Eukaryota</taxon>
        <taxon>Fungi</taxon>
        <taxon>Dikarya</taxon>
        <taxon>Ascomycota</taxon>
        <taxon>Pezizomycotina</taxon>
        <taxon>Eurotiomycetes</taxon>
        <taxon>Eurotiomycetidae</taxon>
        <taxon>Eurotiales</taxon>
        <taxon>Aspergillaceae</taxon>
        <taxon>Aspergillus</taxon>
        <taxon>Aspergillus subgen. Nidulantes</taxon>
    </lineage>
</organism>
<feature type="compositionally biased region" description="Polar residues" evidence="7">
    <location>
        <begin position="702"/>
        <end position="713"/>
    </location>
</feature>
<dbReference type="PRINTS" id="PR00704">
    <property type="entry name" value="CALPAIN"/>
</dbReference>
<dbReference type="STRING" id="1036612.A0A1L9TE80"/>
<feature type="active site" evidence="5 6">
    <location>
        <position position="385"/>
    </location>
</feature>